<protein>
    <submittedName>
        <fullName evidence="6">FAD-binding protein</fullName>
    </submittedName>
</protein>
<dbReference type="InterPro" id="IPR016167">
    <property type="entry name" value="FAD-bd_PCMH_sub1"/>
</dbReference>
<evidence type="ECO:0000313" key="7">
    <source>
        <dbReference type="Proteomes" id="UP001193081"/>
    </source>
</evidence>
<dbReference type="Gene3D" id="3.30.43.10">
    <property type="entry name" value="Uridine Diphospho-n-acetylenolpyruvylglucosamine Reductase, domain 2"/>
    <property type="match status" value="1"/>
</dbReference>
<keyword evidence="4" id="KW-0560">Oxidoreductase</keyword>
<evidence type="ECO:0000259" key="5">
    <source>
        <dbReference type="PROSITE" id="PS51387"/>
    </source>
</evidence>
<dbReference type="InterPro" id="IPR016169">
    <property type="entry name" value="FAD-bd_PCMH_sub2"/>
</dbReference>
<dbReference type="SUPFAM" id="SSF56176">
    <property type="entry name" value="FAD-binding/transporter-associated domain-like"/>
    <property type="match status" value="2"/>
</dbReference>
<keyword evidence="7" id="KW-1185">Reference proteome</keyword>
<sequence length="797" mass="83492">MEVVAVEPGALLVTAPATTPIETLHEELAPYRLALPIFPLVPGLTLADLVACNAGGRRRFGYGTIGRYLRAAQLTLPDGTNLSIGGPTIKRATGYGLHRALAASQLDLGVAHEFTFSLRPLPADRATTLLHCPSLAEACRLAAQLVHAGLALSALPVAEQPDGTGALLVELEGLSALLVRQVGLVREIAADTAATVMPVGEGDPWHQWYDLAAAHLKSTALRRDLTLPRSALPAFVARARTLATRYRLPLTIWGDAGVGTLHLGLATPTDEAEQLLRILQALATEAGGTITTEMGMPTQDAEHNLMLAGLRETALAPLSPLLSSSDLALHERLVRQTGREQILTTLRSVVGETYLLTRREDLACYDQDASIAQPLGQALAVALPATTSEVAGLMRAAATYGLPVVVRGAGSGLAGGSTPTPHALILGLNRLDQITLDKEQMVAHVGAGAITAEIQRAAETRGLFYPPDPSSQTASTIGGNLACNAGGPRCVKYGVTSDYVLAVTAVLADGTIVRWGDGLAGQGAEQSLAQLLVGSEGTLAVITEVTLRLVPLPPARRTTMALFAKLEDACATVEQIMASGLVPSALELMDDTTLAAVEAYLHLGLPPETGAMLLMLSDGEPETVAHDAEALAALARTGGARLVQVAQSASDEAKLWKARRAVSIALARIRPNRLGEDIAVPLTRIAESVRLIKALAEAHQLPIVVFGHAGDGNLHPNILFDARDPAESARIWPCAEAIFRIALAVDGTLSGEHGIGTLKLAFMREALGATQLAVQHRIKASFDPGGRLNPGKVLPAP</sequence>
<dbReference type="Gene3D" id="3.30.70.2740">
    <property type="match status" value="2"/>
</dbReference>
<dbReference type="InterPro" id="IPR051914">
    <property type="entry name" value="FAD-linked_OxidoTrans_Type4"/>
</dbReference>
<name>A0ABS4D6S6_9CHLR</name>
<gene>
    <name evidence="6" type="ORF">EYB53_005390</name>
</gene>
<dbReference type="Pfam" id="PF01565">
    <property type="entry name" value="FAD_binding_4"/>
    <property type="match status" value="2"/>
</dbReference>
<dbReference type="InterPro" id="IPR016166">
    <property type="entry name" value="FAD-bd_PCMH"/>
</dbReference>
<organism evidence="6 7">
    <name type="scientific">Candidatus Chloroploca mongolica</name>
    <dbReference type="NCBI Taxonomy" id="2528176"/>
    <lineage>
        <taxon>Bacteria</taxon>
        <taxon>Bacillati</taxon>
        <taxon>Chloroflexota</taxon>
        <taxon>Chloroflexia</taxon>
        <taxon>Chloroflexales</taxon>
        <taxon>Chloroflexineae</taxon>
        <taxon>Oscillochloridaceae</taxon>
        <taxon>Candidatus Chloroploca</taxon>
    </lineage>
</organism>
<dbReference type="InterPro" id="IPR016164">
    <property type="entry name" value="FAD-linked_Oxase-like_C"/>
</dbReference>
<evidence type="ECO:0000256" key="3">
    <source>
        <dbReference type="ARBA" id="ARBA00022827"/>
    </source>
</evidence>
<evidence type="ECO:0000256" key="4">
    <source>
        <dbReference type="ARBA" id="ARBA00023002"/>
    </source>
</evidence>
<accession>A0ABS4D6S6</accession>
<dbReference type="InterPro" id="IPR006094">
    <property type="entry name" value="Oxid_FAD_bind_N"/>
</dbReference>
<comment type="cofactor">
    <cofactor evidence="1">
        <name>FAD</name>
        <dbReference type="ChEBI" id="CHEBI:57692"/>
    </cofactor>
</comment>
<dbReference type="PANTHER" id="PTHR42934">
    <property type="entry name" value="GLYCOLATE OXIDASE SUBUNIT GLCD"/>
    <property type="match status" value="1"/>
</dbReference>
<feature type="domain" description="FAD-binding PCMH-type" evidence="5">
    <location>
        <begin position="374"/>
        <end position="552"/>
    </location>
</feature>
<dbReference type="EMBL" id="SIJK02000006">
    <property type="protein sequence ID" value="MBP1465136.1"/>
    <property type="molecule type" value="Genomic_DNA"/>
</dbReference>
<dbReference type="PANTHER" id="PTHR42934:SF2">
    <property type="entry name" value="GLYCOLATE OXIDASE SUBUNIT GLCD"/>
    <property type="match status" value="1"/>
</dbReference>
<proteinExistence type="predicted"/>
<keyword evidence="2" id="KW-0285">Flavoprotein</keyword>
<evidence type="ECO:0000256" key="2">
    <source>
        <dbReference type="ARBA" id="ARBA00022630"/>
    </source>
</evidence>
<keyword evidence="3" id="KW-0274">FAD</keyword>
<dbReference type="InterPro" id="IPR016171">
    <property type="entry name" value="Vanillyl_alc_oxidase_C-sub2"/>
</dbReference>
<dbReference type="InterPro" id="IPR004113">
    <property type="entry name" value="FAD-bd_oxidored_4_C"/>
</dbReference>
<reference evidence="6 7" key="1">
    <citation type="submission" date="2021-03" db="EMBL/GenBank/DDBJ databases">
        <authorList>
            <person name="Grouzdev D.S."/>
        </authorList>
    </citation>
    <scope>NUCLEOTIDE SEQUENCE [LARGE SCALE GENOMIC DNA]</scope>
    <source>
        <strain evidence="6 7">M50-1</strain>
    </source>
</reference>
<dbReference type="Proteomes" id="UP001193081">
    <property type="component" value="Unassembled WGS sequence"/>
</dbReference>
<dbReference type="Gene3D" id="3.30.70.2190">
    <property type="match status" value="1"/>
</dbReference>
<evidence type="ECO:0000313" key="6">
    <source>
        <dbReference type="EMBL" id="MBP1465136.1"/>
    </source>
</evidence>
<evidence type="ECO:0000256" key="1">
    <source>
        <dbReference type="ARBA" id="ARBA00001974"/>
    </source>
</evidence>
<feature type="domain" description="FAD-binding PCMH-type" evidence="5">
    <location>
        <begin position="1"/>
        <end position="121"/>
    </location>
</feature>
<comment type="caution">
    <text evidence="6">The sequence shown here is derived from an EMBL/GenBank/DDBJ whole genome shotgun (WGS) entry which is preliminary data.</text>
</comment>
<dbReference type="RefSeq" id="WP_135477181.1">
    <property type="nucleotide sequence ID" value="NZ_SIJK02000006.1"/>
</dbReference>
<dbReference type="PROSITE" id="PS51387">
    <property type="entry name" value="FAD_PCMH"/>
    <property type="match status" value="2"/>
</dbReference>
<dbReference type="InterPro" id="IPR036318">
    <property type="entry name" value="FAD-bd_PCMH-like_sf"/>
</dbReference>
<dbReference type="SUPFAM" id="SSF55103">
    <property type="entry name" value="FAD-linked oxidases, C-terminal domain"/>
    <property type="match status" value="2"/>
</dbReference>
<dbReference type="Gene3D" id="1.10.45.10">
    <property type="entry name" value="Vanillyl-alcohol Oxidase, Chain A, domain 4"/>
    <property type="match status" value="1"/>
</dbReference>
<dbReference type="Gene3D" id="3.30.465.10">
    <property type="match status" value="2"/>
</dbReference>
<dbReference type="Pfam" id="PF02913">
    <property type="entry name" value="FAD-oxidase_C"/>
    <property type="match status" value="2"/>
</dbReference>